<keyword evidence="5" id="KW-0508">mRNA splicing</keyword>
<dbReference type="GO" id="GO:0016787">
    <property type="term" value="F:hydrolase activity"/>
    <property type="evidence" value="ECO:0007669"/>
    <property type="project" value="UniProtKB-KW"/>
</dbReference>
<keyword evidence="2" id="KW-0507">mRNA processing</keyword>
<reference evidence="8" key="2">
    <citation type="submission" date="2023-05" db="EMBL/GenBank/DDBJ databases">
        <authorList>
            <person name="Schelkunov M.I."/>
        </authorList>
    </citation>
    <scope>NUCLEOTIDE SEQUENCE</scope>
    <source>
        <strain evidence="8">Hsosn_3</strain>
        <tissue evidence="8">Leaf</tissue>
    </source>
</reference>
<evidence type="ECO:0000256" key="4">
    <source>
        <dbReference type="ARBA" id="ARBA00022806"/>
    </source>
</evidence>
<keyword evidence="4" id="KW-0547">Nucleotide-binding</keyword>
<evidence type="ECO:0000256" key="7">
    <source>
        <dbReference type="SAM" id="MobiDB-lite"/>
    </source>
</evidence>
<dbReference type="GO" id="GO:0008380">
    <property type="term" value="P:RNA splicing"/>
    <property type="evidence" value="ECO:0007669"/>
    <property type="project" value="UniProtKB-KW"/>
</dbReference>
<keyword evidence="4" id="KW-0347">Helicase</keyword>
<dbReference type="Proteomes" id="UP001237642">
    <property type="component" value="Unassembled WGS sequence"/>
</dbReference>
<evidence type="ECO:0000313" key="9">
    <source>
        <dbReference type="Proteomes" id="UP001237642"/>
    </source>
</evidence>
<feature type="compositionally biased region" description="Polar residues" evidence="7">
    <location>
        <begin position="33"/>
        <end position="44"/>
    </location>
</feature>
<comment type="caution">
    <text evidence="8">The sequence shown here is derived from an EMBL/GenBank/DDBJ whole genome shotgun (WGS) entry which is preliminary data.</text>
</comment>
<dbReference type="PANTHER" id="PTHR18934:SF109">
    <property type="entry name" value="ATP-DEPENDENT RNA HELICASE DHX15 HOMOLOG"/>
    <property type="match status" value="1"/>
</dbReference>
<dbReference type="SUPFAM" id="SSF52540">
    <property type="entry name" value="P-loop containing nucleoside triphosphate hydrolases"/>
    <property type="match status" value="1"/>
</dbReference>
<dbReference type="Gene3D" id="3.40.50.300">
    <property type="entry name" value="P-loop containing nucleotide triphosphate hydrolases"/>
    <property type="match status" value="1"/>
</dbReference>
<comment type="catalytic activity">
    <reaction evidence="6">
        <text>ATP + H2O = ADP + phosphate + H(+)</text>
        <dbReference type="Rhea" id="RHEA:13065"/>
        <dbReference type="ChEBI" id="CHEBI:15377"/>
        <dbReference type="ChEBI" id="CHEBI:15378"/>
        <dbReference type="ChEBI" id="CHEBI:30616"/>
        <dbReference type="ChEBI" id="CHEBI:43474"/>
        <dbReference type="ChEBI" id="CHEBI:456216"/>
        <dbReference type="EC" id="3.6.4.13"/>
    </reaction>
</comment>
<dbReference type="EC" id="3.6.4.13" evidence="1"/>
<protein>
    <recommendedName>
        <fullName evidence="1">RNA helicase</fullName>
        <ecNumber evidence="1">3.6.4.13</ecNumber>
    </recommendedName>
</protein>
<evidence type="ECO:0000313" key="8">
    <source>
        <dbReference type="EMBL" id="KAK1395456.1"/>
    </source>
</evidence>
<keyword evidence="4" id="KW-0067">ATP-binding</keyword>
<dbReference type="GO" id="GO:0003723">
    <property type="term" value="F:RNA binding"/>
    <property type="evidence" value="ECO:0007669"/>
    <property type="project" value="TreeGrafter"/>
</dbReference>
<sequence>MVAEYMNTLLEGKPLVGTSAATDGGSAEEAELQKQSAEDNGSDSEATILLPAGRESTSRHNGKVIKNFGGMLLREAMTDPLLEKYKVIVLDEAQAQERTLATDVLSGHLKEVLKNGPDLKLVVLSAISEAAKFQGYFSGASLMRVPGLHPVQIFYTRDPERYYFEAAIRKVLQSADTLY</sequence>
<dbReference type="GO" id="GO:0003724">
    <property type="term" value="F:RNA helicase activity"/>
    <property type="evidence" value="ECO:0007669"/>
    <property type="project" value="UniProtKB-EC"/>
</dbReference>
<evidence type="ECO:0000256" key="3">
    <source>
        <dbReference type="ARBA" id="ARBA00022801"/>
    </source>
</evidence>
<evidence type="ECO:0000256" key="6">
    <source>
        <dbReference type="ARBA" id="ARBA00047984"/>
    </source>
</evidence>
<organism evidence="8 9">
    <name type="scientific">Heracleum sosnowskyi</name>
    <dbReference type="NCBI Taxonomy" id="360622"/>
    <lineage>
        <taxon>Eukaryota</taxon>
        <taxon>Viridiplantae</taxon>
        <taxon>Streptophyta</taxon>
        <taxon>Embryophyta</taxon>
        <taxon>Tracheophyta</taxon>
        <taxon>Spermatophyta</taxon>
        <taxon>Magnoliopsida</taxon>
        <taxon>eudicotyledons</taxon>
        <taxon>Gunneridae</taxon>
        <taxon>Pentapetalae</taxon>
        <taxon>asterids</taxon>
        <taxon>campanulids</taxon>
        <taxon>Apiales</taxon>
        <taxon>Apiaceae</taxon>
        <taxon>Apioideae</taxon>
        <taxon>apioid superclade</taxon>
        <taxon>Tordylieae</taxon>
        <taxon>Tordyliinae</taxon>
        <taxon>Heracleum</taxon>
    </lineage>
</organism>
<keyword evidence="3" id="KW-0378">Hydrolase</keyword>
<dbReference type="AlphaFoldDB" id="A0AAD8J344"/>
<dbReference type="GO" id="GO:0006397">
    <property type="term" value="P:mRNA processing"/>
    <property type="evidence" value="ECO:0007669"/>
    <property type="project" value="UniProtKB-KW"/>
</dbReference>
<evidence type="ECO:0000256" key="2">
    <source>
        <dbReference type="ARBA" id="ARBA00022664"/>
    </source>
</evidence>
<feature type="region of interest" description="Disordered" evidence="7">
    <location>
        <begin position="15"/>
        <end position="44"/>
    </location>
</feature>
<evidence type="ECO:0000256" key="1">
    <source>
        <dbReference type="ARBA" id="ARBA00012552"/>
    </source>
</evidence>
<accession>A0AAD8J344</accession>
<gene>
    <name evidence="8" type="ORF">POM88_014512</name>
</gene>
<dbReference type="InterPro" id="IPR027417">
    <property type="entry name" value="P-loop_NTPase"/>
</dbReference>
<keyword evidence="9" id="KW-1185">Reference proteome</keyword>
<name>A0AAD8J344_9APIA</name>
<proteinExistence type="predicted"/>
<dbReference type="EMBL" id="JAUIZM010000003">
    <property type="protein sequence ID" value="KAK1395456.1"/>
    <property type="molecule type" value="Genomic_DNA"/>
</dbReference>
<evidence type="ECO:0000256" key="5">
    <source>
        <dbReference type="ARBA" id="ARBA00023187"/>
    </source>
</evidence>
<reference evidence="8" key="1">
    <citation type="submission" date="2023-02" db="EMBL/GenBank/DDBJ databases">
        <title>Genome of toxic invasive species Heracleum sosnowskyi carries increased number of genes despite the absence of recent whole-genome duplications.</title>
        <authorList>
            <person name="Schelkunov M."/>
            <person name="Shtratnikova V."/>
            <person name="Makarenko M."/>
            <person name="Klepikova A."/>
            <person name="Omelchenko D."/>
            <person name="Novikova G."/>
            <person name="Obukhova E."/>
            <person name="Bogdanov V."/>
            <person name="Penin A."/>
            <person name="Logacheva M."/>
        </authorList>
    </citation>
    <scope>NUCLEOTIDE SEQUENCE</scope>
    <source>
        <strain evidence="8">Hsosn_3</strain>
        <tissue evidence="8">Leaf</tissue>
    </source>
</reference>
<dbReference type="PANTHER" id="PTHR18934">
    <property type="entry name" value="ATP-DEPENDENT RNA HELICASE"/>
    <property type="match status" value="1"/>
</dbReference>